<proteinExistence type="predicted"/>
<keyword evidence="2" id="KW-0812">Transmembrane</keyword>
<evidence type="ECO:0000313" key="3">
    <source>
        <dbReference type="EMBL" id="RMX84271.1"/>
    </source>
</evidence>
<dbReference type="AlphaFoldDB" id="A0A3M6X0S8"/>
<feature type="transmembrane region" description="Helical" evidence="2">
    <location>
        <begin position="185"/>
        <end position="206"/>
    </location>
</feature>
<feature type="transmembrane region" description="Helical" evidence="2">
    <location>
        <begin position="152"/>
        <end position="173"/>
    </location>
</feature>
<feature type="compositionally biased region" description="Basic and acidic residues" evidence="1">
    <location>
        <begin position="303"/>
        <end position="314"/>
    </location>
</feature>
<comment type="caution">
    <text evidence="3">The sequence shown here is derived from an EMBL/GenBank/DDBJ whole genome shotgun (WGS) entry which is preliminary data.</text>
</comment>
<feature type="compositionally biased region" description="Low complexity" evidence="1">
    <location>
        <begin position="279"/>
        <end position="295"/>
    </location>
</feature>
<feature type="transmembrane region" description="Helical" evidence="2">
    <location>
        <begin position="12"/>
        <end position="31"/>
    </location>
</feature>
<keyword evidence="2" id="KW-0472">Membrane</keyword>
<dbReference type="VEuPathDB" id="FungiDB:BTJ68_14656"/>
<feature type="transmembrane region" description="Helical" evidence="2">
    <location>
        <begin position="122"/>
        <end position="140"/>
    </location>
</feature>
<evidence type="ECO:0000256" key="2">
    <source>
        <dbReference type="SAM" id="Phobius"/>
    </source>
</evidence>
<gene>
    <name evidence="3" type="ORF">D0869_04698</name>
</gene>
<accession>A0A3M6X0S8</accession>
<name>A0A3M6X0S8_HORWE</name>
<reference evidence="3 4" key="1">
    <citation type="journal article" date="2018" name="BMC Genomics">
        <title>Genomic evidence for intraspecific hybridization in a clonal and extremely halotolerant yeast.</title>
        <authorList>
            <person name="Gostincar C."/>
            <person name="Stajich J.E."/>
            <person name="Zupancic J."/>
            <person name="Zalar P."/>
            <person name="Gunde-Cimerman N."/>
        </authorList>
    </citation>
    <scope>NUCLEOTIDE SEQUENCE [LARGE SCALE GENOMIC DNA]</scope>
    <source>
        <strain evidence="3 4">EXF-6656</strain>
    </source>
</reference>
<dbReference type="Proteomes" id="UP000281245">
    <property type="component" value="Unassembled WGS sequence"/>
</dbReference>
<sequence length="361" mass="40721">MYVPARSLVIYIHIPTLATVFLLFTIGWPLVSLIPSTNLPYPVTRSSHQLPGLSAKSQALYLSLSTTLSRPPPPTWTRRRFETPRKKHIHTERIHTMFNPFDRSAKTAPSHYPRLPFHGIRCVQLLSSIVVGGIMSYFIWHLTHDHWATPWTFIWLTAASLFSIAALSFTILLHCCIGLNPRVNVLVNGFLTLLWGLSWCLLTWYMSDTLRNMCDVQHWHEDIGVMVCRIYKALFTFTLFGLLSTIAAFALDIYVRRQQTRRGIYRLHDLDAKQRPEGAPRGPSSAAAAGNENAGYGHGGLAEPRDSEAWEEPRPSMGPYDSAHFDESGFAHRGGYGLPAAQFEYDTGYHGGHAERAYGRV</sequence>
<feature type="region of interest" description="Disordered" evidence="1">
    <location>
        <begin position="274"/>
        <end position="324"/>
    </location>
</feature>
<keyword evidence="2" id="KW-1133">Transmembrane helix</keyword>
<dbReference type="OrthoDB" id="5344006at2759"/>
<evidence type="ECO:0008006" key="5">
    <source>
        <dbReference type="Google" id="ProtNLM"/>
    </source>
</evidence>
<feature type="transmembrane region" description="Helical" evidence="2">
    <location>
        <begin position="234"/>
        <end position="255"/>
    </location>
</feature>
<protein>
    <recommendedName>
        <fullName evidence="5">MARVEL domain-containing protein</fullName>
    </recommendedName>
</protein>
<organism evidence="3 4">
    <name type="scientific">Hortaea werneckii</name>
    <name type="common">Black yeast</name>
    <name type="synonym">Cladosporium werneckii</name>
    <dbReference type="NCBI Taxonomy" id="91943"/>
    <lineage>
        <taxon>Eukaryota</taxon>
        <taxon>Fungi</taxon>
        <taxon>Dikarya</taxon>
        <taxon>Ascomycota</taxon>
        <taxon>Pezizomycotina</taxon>
        <taxon>Dothideomycetes</taxon>
        <taxon>Dothideomycetidae</taxon>
        <taxon>Mycosphaerellales</taxon>
        <taxon>Teratosphaeriaceae</taxon>
        <taxon>Hortaea</taxon>
    </lineage>
</organism>
<dbReference type="EMBL" id="QWIJ01000293">
    <property type="protein sequence ID" value="RMX84271.1"/>
    <property type="molecule type" value="Genomic_DNA"/>
</dbReference>
<evidence type="ECO:0000313" key="4">
    <source>
        <dbReference type="Proteomes" id="UP000281245"/>
    </source>
</evidence>
<evidence type="ECO:0000256" key="1">
    <source>
        <dbReference type="SAM" id="MobiDB-lite"/>
    </source>
</evidence>